<dbReference type="SUPFAM" id="SSF56112">
    <property type="entry name" value="Protein kinase-like (PK-like)"/>
    <property type="match status" value="1"/>
</dbReference>
<organism evidence="2 3">
    <name type="scientific">Robertmurraya beringensis</name>
    <dbReference type="NCBI Taxonomy" id="641660"/>
    <lineage>
        <taxon>Bacteria</taxon>
        <taxon>Bacillati</taxon>
        <taxon>Bacillota</taxon>
        <taxon>Bacilli</taxon>
        <taxon>Bacillales</taxon>
        <taxon>Bacillaceae</taxon>
        <taxon>Robertmurraya</taxon>
    </lineage>
</organism>
<reference evidence="2 3" key="1">
    <citation type="submission" date="2024-09" db="EMBL/GenBank/DDBJ databases">
        <authorList>
            <person name="Sun Q."/>
            <person name="Mori K."/>
        </authorList>
    </citation>
    <scope>NUCLEOTIDE SEQUENCE [LARGE SCALE GENOMIC DNA]</scope>
    <source>
        <strain evidence="2 3">CGMCC 1.9126</strain>
    </source>
</reference>
<dbReference type="PANTHER" id="PTHR39179">
    <property type="entry name" value="SPORE COAT PROTEIN I"/>
    <property type="match status" value="1"/>
</dbReference>
<proteinExistence type="predicted"/>
<comment type="caution">
    <text evidence="2">The sequence shown here is derived from an EMBL/GenBank/DDBJ whole genome shotgun (WGS) entry which is preliminary data.</text>
</comment>
<dbReference type="InterPro" id="IPR002575">
    <property type="entry name" value="Aminoglycoside_PTrfase"/>
</dbReference>
<sequence>MKMMNNASGDDLTLNRLFSYLQEELVTPIESIHPIRKNVYLLQKGNQFVVLKGFSHLRKLQIQKAFTSSLRQEGFKNSYIFQNLEKESPLYLDGTYYGCLEHIPLSSSSPFSYESEKERKDGLRLLEEFHQTTGKLSRRYQTVLKEYNLMLKWRERAARFINNLSIIKFFVQQEILNEVMEWADFSLKGLELEYSFLNNHDQVILHGDLAHHNFIRGIDSELYIIDFDLVSIGSPACDYLQYCNRILPSLDWSLQDLTEYEQIRPFLNNRGFLYALLFPTDIFREWNRLIKDRQYSSTFQVRQVLDLTVRQFFNRQSFVEQVKLLLEN</sequence>
<accession>A0ABV6KLX7</accession>
<dbReference type="Gene3D" id="3.90.1200.10">
    <property type="match status" value="1"/>
</dbReference>
<evidence type="ECO:0000313" key="2">
    <source>
        <dbReference type="EMBL" id="MFC0474304.1"/>
    </source>
</evidence>
<evidence type="ECO:0000313" key="3">
    <source>
        <dbReference type="Proteomes" id="UP001589738"/>
    </source>
</evidence>
<protein>
    <submittedName>
        <fullName evidence="2">Phosphotransferase</fullName>
    </submittedName>
</protein>
<dbReference type="PANTHER" id="PTHR39179:SF3">
    <property type="entry name" value="COTS-RELATED PROTEIN"/>
    <property type="match status" value="1"/>
</dbReference>
<keyword evidence="3" id="KW-1185">Reference proteome</keyword>
<dbReference type="EMBL" id="JBHLUU010000015">
    <property type="protein sequence ID" value="MFC0474304.1"/>
    <property type="molecule type" value="Genomic_DNA"/>
</dbReference>
<dbReference type="RefSeq" id="WP_160547647.1">
    <property type="nucleotide sequence ID" value="NZ_JBHLUU010000015.1"/>
</dbReference>
<dbReference type="InterPro" id="IPR011009">
    <property type="entry name" value="Kinase-like_dom_sf"/>
</dbReference>
<dbReference type="Pfam" id="PF01636">
    <property type="entry name" value="APH"/>
    <property type="match status" value="1"/>
</dbReference>
<gene>
    <name evidence="2" type="ORF">ACFFHF_03210</name>
</gene>
<dbReference type="InterPro" id="IPR047175">
    <property type="entry name" value="CotS-like"/>
</dbReference>
<evidence type="ECO:0000259" key="1">
    <source>
        <dbReference type="Pfam" id="PF01636"/>
    </source>
</evidence>
<dbReference type="Proteomes" id="UP001589738">
    <property type="component" value="Unassembled WGS sequence"/>
</dbReference>
<name>A0ABV6KLX7_9BACI</name>
<feature type="domain" description="Aminoglycoside phosphotransferase" evidence="1">
    <location>
        <begin position="39"/>
        <end position="248"/>
    </location>
</feature>